<dbReference type="InterPro" id="IPR017972">
    <property type="entry name" value="Cyt_P450_CS"/>
</dbReference>
<evidence type="ECO:0000313" key="16">
    <source>
        <dbReference type="Proteomes" id="UP000821837"/>
    </source>
</evidence>
<comment type="similarity">
    <text evidence="4 14">Belongs to the cytochrome P450 family.</text>
</comment>
<organism evidence="15 16">
    <name type="scientific">Rhipicephalus sanguineus</name>
    <name type="common">Brown dog tick</name>
    <name type="synonym">Ixodes sanguineus</name>
    <dbReference type="NCBI Taxonomy" id="34632"/>
    <lineage>
        <taxon>Eukaryota</taxon>
        <taxon>Metazoa</taxon>
        <taxon>Ecdysozoa</taxon>
        <taxon>Arthropoda</taxon>
        <taxon>Chelicerata</taxon>
        <taxon>Arachnida</taxon>
        <taxon>Acari</taxon>
        <taxon>Parasitiformes</taxon>
        <taxon>Ixodida</taxon>
        <taxon>Ixodoidea</taxon>
        <taxon>Ixodidae</taxon>
        <taxon>Rhipicephalinae</taxon>
        <taxon>Rhipicephalus</taxon>
        <taxon>Rhipicephalus</taxon>
    </lineage>
</organism>
<evidence type="ECO:0000256" key="2">
    <source>
        <dbReference type="ARBA" id="ARBA00004174"/>
    </source>
</evidence>
<evidence type="ECO:0000256" key="12">
    <source>
        <dbReference type="ARBA" id="ARBA00023136"/>
    </source>
</evidence>
<accession>A0A9D4PK19</accession>
<dbReference type="PANTHER" id="PTHR24292:SF102">
    <property type="entry name" value="CYTOCHROME P450 FAMILY-RELATED"/>
    <property type="match status" value="1"/>
</dbReference>
<evidence type="ECO:0000256" key="5">
    <source>
        <dbReference type="ARBA" id="ARBA00022617"/>
    </source>
</evidence>
<dbReference type="VEuPathDB" id="VectorBase:RSAN_026844"/>
<dbReference type="SUPFAM" id="SSF48264">
    <property type="entry name" value="Cytochrome P450"/>
    <property type="match status" value="1"/>
</dbReference>
<name>A0A9D4PK19_RHISA</name>
<proteinExistence type="inferred from homology"/>
<evidence type="ECO:0000256" key="4">
    <source>
        <dbReference type="ARBA" id="ARBA00010617"/>
    </source>
</evidence>
<evidence type="ECO:0000256" key="8">
    <source>
        <dbReference type="ARBA" id="ARBA00022848"/>
    </source>
</evidence>
<dbReference type="PRINTS" id="PR00385">
    <property type="entry name" value="P450"/>
</dbReference>
<dbReference type="InterPro" id="IPR050476">
    <property type="entry name" value="Insect_CytP450_Detox"/>
</dbReference>
<evidence type="ECO:0000256" key="14">
    <source>
        <dbReference type="RuleBase" id="RU000461"/>
    </source>
</evidence>
<keyword evidence="8" id="KW-0492">Microsome</keyword>
<evidence type="ECO:0008006" key="17">
    <source>
        <dbReference type="Google" id="ProtNLM"/>
    </source>
</evidence>
<dbReference type="AlphaFoldDB" id="A0A9D4PK19"/>
<keyword evidence="6 13" id="KW-0479">Metal-binding</keyword>
<dbReference type="Proteomes" id="UP000821837">
    <property type="component" value="Unassembled WGS sequence"/>
</dbReference>
<dbReference type="EMBL" id="JABSTV010001253">
    <property type="protein sequence ID" value="KAH7943101.1"/>
    <property type="molecule type" value="Genomic_DNA"/>
</dbReference>
<evidence type="ECO:0000256" key="3">
    <source>
        <dbReference type="ARBA" id="ARBA00004406"/>
    </source>
</evidence>
<evidence type="ECO:0000256" key="7">
    <source>
        <dbReference type="ARBA" id="ARBA00022824"/>
    </source>
</evidence>
<dbReference type="Pfam" id="PF00067">
    <property type="entry name" value="p450"/>
    <property type="match status" value="3"/>
</dbReference>
<evidence type="ECO:0000256" key="9">
    <source>
        <dbReference type="ARBA" id="ARBA00023002"/>
    </source>
</evidence>
<keyword evidence="11 14" id="KW-0503">Monooxygenase</keyword>
<evidence type="ECO:0000256" key="13">
    <source>
        <dbReference type="PIRSR" id="PIRSR602401-1"/>
    </source>
</evidence>
<dbReference type="GO" id="GO:0005506">
    <property type="term" value="F:iron ion binding"/>
    <property type="evidence" value="ECO:0007669"/>
    <property type="project" value="InterPro"/>
</dbReference>
<dbReference type="InterPro" id="IPR036396">
    <property type="entry name" value="Cyt_P450_sf"/>
</dbReference>
<sequence>MHIYEMDPLFKKYIILSKGAVWRESRTCMSHFFTASKLKAVMPSLLHAQQQFIDVLGEHADSGIEADINSLCERFTFDVIGKSAFGIDTNVQRNPEMPMFRAALDVLPNLNSGLVYNLGPPLPSETLNQMSANCMTVFLGGYDTTRLAFTYWFYLMGKHQDVQEKMREEVIRAFEKEFYIHRFTSRCPDKDYCYGKYLIKKGTSVMVPTYQLHHDPKYWDHPEKFVPERFSPENKGRINPTVYQPFGLGPRICIGQRLAQVELASATTEVLRHYRIMLGTSQKKDLELDTYSHLAVPKEAVKIRLHRLSREK</sequence>
<keyword evidence="16" id="KW-1185">Reference proteome</keyword>
<dbReference type="GO" id="GO:0004497">
    <property type="term" value="F:monooxygenase activity"/>
    <property type="evidence" value="ECO:0007669"/>
    <property type="project" value="UniProtKB-KW"/>
</dbReference>
<dbReference type="Gene3D" id="1.10.630.10">
    <property type="entry name" value="Cytochrome P450"/>
    <property type="match status" value="2"/>
</dbReference>
<keyword evidence="9 14" id="KW-0560">Oxidoreductase</keyword>
<keyword evidence="7" id="KW-0256">Endoplasmic reticulum</keyword>
<keyword evidence="10 13" id="KW-0408">Iron</keyword>
<evidence type="ECO:0000256" key="1">
    <source>
        <dbReference type="ARBA" id="ARBA00001971"/>
    </source>
</evidence>
<comment type="cofactor">
    <cofactor evidence="1 13">
        <name>heme</name>
        <dbReference type="ChEBI" id="CHEBI:30413"/>
    </cofactor>
</comment>
<dbReference type="GO" id="GO:0005789">
    <property type="term" value="C:endoplasmic reticulum membrane"/>
    <property type="evidence" value="ECO:0007669"/>
    <property type="project" value="UniProtKB-SubCell"/>
</dbReference>
<gene>
    <name evidence="15" type="ORF">HPB52_005321</name>
</gene>
<reference evidence="15" key="2">
    <citation type="submission" date="2021-09" db="EMBL/GenBank/DDBJ databases">
        <authorList>
            <person name="Jia N."/>
            <person name="Wang J."/>
            <person name="Shi W."/>
            <person name="Du L."/>
            <person name="Sun Y."/>
            <person name="Zhan W."/>
            <person name="Jiang J."/>
            <person name="Wang Q."/>
            <person name="Zhang B."/>
            <person name="Ji P."/>
            <person name="Sakyi L.B."/>
            <person name="Cui X."/>
            <person name="Yuan T."/>
            <person name="Jiang B."/>
            <person name="Yang W."/>
            <person name="Lam T.T.-Y."/>
            <person name="Chang Q."/>
            <person name="Ding S."/>
            <person name="Wang X."/>
            <person name="Zhu J."/>
            <person name="Ruan X."/>
            <person name="Zhao L."/>
            <person name="Wei J."/>
            <person name="Que T."/>
            <person name="Du C."/>
            <person name="Cheng J."/>
            <person name="Dai P."/>
            <person name="Han X."/>
            <person name="Huang E."/>
            <person name="Gao Y."/>
            <person name="Liu J."/>
            <person name="Shao H."/>
            <person name="Ye R."/>
            <person name="Li L."/>
            <person name="Wei W."/>
            <person name="Wang X."/>
            <person name="Wang C."/>
            <person name="Huo Q."/>
            <person name="Li W."/>
            <person name="Guo W."/>
            <person name="Chen H."/>
            <person name="Chen S."/>
            <person name="Zhou L."/>
            <person name="Zhou L."/>
            <person name="Ni X."/>
            <person name="Tian J."/>
            <person name="Zhou Y."/>
            <person name="Sheng Y."/>
            <person name="Liu T."/>
            <person name="Pan Y."/>
            <person name="Xia L."/>
            <person name="Li J."/>
            <person name="Zhao F."/>
            <person name="Cao W."/>
        </authorList>
    </citation>
    <scope>NUCLEOTIDE SEQUENCE</scope>
    <source>
        <strain evidence="15">Rsan-2018</strain>
        <tissue evidence="15">Larvae</tissue>
    </source>
</reference>
<feature type="binding site" description="axial binding residue" evidence="13">
    <location>
        <position position="253"/>
    </location>
    <ligand>
        <name>heme</name>
        <dbReference type="ChEBI" id="CHEBI:30413"/>
    </ligand>
    <ligandPart>
        <name>Fe</name>
        <dbReference type="ChEBI" id="CHEBI:18248"/>
    </ligandPart>
</feature>
<evidence type="ECO:0000256" key="11">
    <source>
        <dbReference type="ARBA" id="ARBA00023033"/>
    </source>
</evidence>
<evidence type="ECO:0000256" key="6">
    <source>
        <dbReference type="ARBA" id="ARBA00022723"/>
    </source>
</evidence>
<dbReference type="InterPro" id="IPR002401">
    <property type="entry name" value="Cyt_P450_E_grp-I"/>
</dbReference>
<evidence type="ECO:0000256" key="10">
    <source>
        <dbReference type="ARBA" id="ARBA00023004"/>
    </source>
</evidence>
<comment type="subcellular location">
    <subcellularLocation>
        <location evidence="3">Endoplasmic reticulum membrane</location>
        <topology evidence="3">Peripheral membrane protein</topology>
    </subcellularLocation>
    <subcellularLocation>
        <location evidence="2">Microsome membrane</location>
        <topology evidence="2">Peripheral membrane protein</topology>
    </subcellularLocation>
</comment>
<dbReference type="PRINTS" id="PR00463">
    <property type="entry name" value="EP450I"/>
</dbReference>
<keyword evidence="12" id="KW-0472">Membrane</keyword>
<protein>
    <recommendedName>
        <fullName evidence="17">Cytochrome P450</fullName>
    </recommendedName>
</protein>
<keyword evidence="5 13" id="KW-0349">Heme</keyword>
<dbReference type="GO" id="GO:0020037">
    <property type="term" value="F:heme binding"/>
    <property type="evidence" value="ECO:0007669"/>
    <property type="project" value="InterPro"/>
</dbReference>
<comment type="caution">
    <text evidence="15">The sequence shown here is derived from an EMBL/GenBank/DDBJ whole genome shotgun (WGS) entry which is preliminary data.</text>
</comment>
<dbReference type="InterPro" id="IPR001128">
    <property type="entry name" value="Cyt_P450"/>
</dbReference>
<dbReference type="GO" id="GO:0016705">
    <property type="term" value="F:oxidoreductase activity, acting on paired donors, with incorporation or reduction of molecular oxygen"/>
    <property type="evidence" value="ECO:0007669"/>
    <property type="project" value="InterPro"/>
</dbReference>
<reference evidence="15" key="1">
    <citation type="journal article" date="2020" name="Cell">
        <title>Large-Scale Comparative Analyses of Tick Genomes Elucidate Their Genetic Diversity and Vector Capacities.</title>
        <authorList>
            <consortium name="Tick Genome and Microbiome Consortium (TIGMIC)"/>
            <person name="Jia N."/>
            <person name="Wang J."/>
            <person name="Shi W."/>
            <person name="Du L."/>
            <person name="Sun Y."/>
            <person name="Zhan W."/>
            <person name="Jiang J.F."/>
            <person name="Wang Q."/>
            <person name="Zhang B."/>
            <person name="Ji P."/>
            <person name="Bell-Sakyi L."/>
            <person name="Cui X.M."/>
            <person name="Yuan T.T."/>
            <person name="Jiang B.G."/>
            <person name="Yang W.F."/>
            <person name="Lam T.T."/>
            <person name="Chang Q.C."/>
            <person name="Ding S.J."/>
            <person name="Wang X.J."/>
            <person name="Zhu J.G."/>
            <person name="Ruan X.D."/>
            <person name="Zhao L."/>
            <person name="Wei J.T."/>
            <person name="Ye R.Z."/>
            <person name="Que T.C."/>
            <person name="Du C.H."/>
            <person name="Zhou Y.H."/>
            <person name="Cheng J.X."/>
            <person name="Dai P.F."/>
            <person name="Guo W.B."/>
            <person name="Han X.H."/>
            <person name="Huang E.J."/>
            <person name="Li L.F."/>
            <person name="Wei W."/>
            <person name="Gao Y.C."/>
            <person name="Liu J.Z."/>
            <person name="Shao H.Z."/>
            <person name="Wang X."/>
            <person name="Wang C.C."/>
            <person name="Yang T.C."/>
            <person name="Huo Q.B."/>
            <person name="Li W."/>
            <person name="Chen H.Y."/>
            <person name="Chen S.E."/>
            <person name="Zhou L.G."/>
            <person name="Ni X.B."/>
            <person name="Tian J.H."/>
            <person name="Sheng Y."/>
            <person name="Liu T."/>
            <person name="Pan Y.S."/>
            <person name="Xia L.Y."/>
            <person name="Li J."/>
            <person name="Zhao F."/>
            <person name="Cao W.C."/>
        </authorList>
    </citation>
    <scope>NUCLEOTIDE SEQUENCE</scope>
    <source>
        <strain evidence="15">Rsan-2018</strain>
    </source>
</reference>
<dbReference type="PROSITE" id="PS00086">
    <property type="entry name" value="CYTOCHROME_P450"/>
    <property type="match status" value="1"/>
</dbReference>
<evidence type="ECO:0000313" key="15">
    <source>
        <dbReference type="EMBL" id="KAH7943101.1"/>
    </source>
</evidence>
<dbReference type="PANTHER" id="PTHR24292">
    <property type="entry name" value="CYTOCHROME P450"/>
    <property type="match status" value="1"/>
</dbReference>